<dbReference type="EMBL" id="LMWW01000018">
    <property type="protein sequence ID" value="KUN84225.1"/>
    <property type="molecule type" value="Genomic_DNA"/>
</dbReference>
<dbReference type="InterPro" id="IPR011009">
    <property type="entry name" value="Kinase-like_dom_sf"/>
</dbReference>
<accession>A0A117RD54</accession>
<proteinExistence type="predicted"/>
<evidence type="ECO:0000259" key="2">
    <source>
        <dbReference type="PROSITE" id="PS50011"/>
    </source>
</evidence>
<dbReference type="PROSITE" id="PS00107">
    <property type="entry name" value="PROTEIN_KINASE_ATP"/>
    <property type="match status" value="1"/>
</dbReference>
<evidence type="ECO:0000256" key="1">
    <source>
        <dbReference type="PROSITE-ProRule" id="PRU10141"/>
    </source>
</evidence>
<dbReference type="RefSeq" id="WP_055631852.1">
    <property type="nucleotide sequence ID" value="NZ_JBIRRP010000016.1"/>
</dbReference>
<comment type="caution">
    <text evidence="3">The sequence shown here is derived from an EMBL/GenBank/DDBJ whole genome shotgun (WGS) entry which is preliminary data.</text>
</comment>
<dbReference type="Proteomes" id="UP000052982">
    <property type="component" value="Unassembled WGS sequence"/>
</dbReference>
<reference evidence="3 4" key="1">
    <citation type="submission" date="2015-10" db="EMBL/GenBank/DDBJ databases">
        <title>Draft genome sequence of Streptomyces griseoruber DSM 40281, type strain for the species Streptomyces griseoruber.</title>
        <authorList>
            <person name="Ruckert C."/>
            <person name="Winkler A."/>
            <person name="Kalinowski J."/>
            <person name="Kampfer P."/>
            <person name="Glaeser S."/>
        </authorList>
    </citation>
    <scope>NUCLEOTIDE SEQUENCE [LARGE SCALE GENOMIC DNA]</scope>
    <source>
        <strain evidence="3 4">DSM 40281</strain>
    </source>
</reference>
<feature type="binding site" evidence="1">
    <location>
        <position position="46"/>
    </location>
    <ligand>
        <name>ATP</name>
        <dbReference type="ChEBI" id="CHEBI:30616"/>
    </ligand>
</feature>
<keyword evidence="1" id="KW-0547">Nucleotide-binding</keyword>
<gene>
    <name evidence="3" type="ORF">AQJ64_15805</name>
</gene>
<dbReference type="PROSITE" id="PS50011">
    <property type="entry name" value="PROTEIN_KINASE_DOM"/>
    <property type="match status" value="1"/>
</dbReference>
<dbReference type="GO" id="GO:0004672">
    <property type="term" value="F:protein kinase activity"/>
    <property type="evidence" value="ECO:0007669"/>
    <property type="project" value="InterPro"/>
</dbReference>
<evidence type="ECO:0000313" key="3">
    <source>
        <dbReference type="EMBL" id="KUN84225.1"/>
    </source>
</evidence>
<dbReference type="GO" id="GO:0005524">
    <property type="term" value="F:ATP binding"/>
    <property type="evidence" value="ECO:0007669"/>
    <property type="project" value="UniProtKB-UniRule"/>
</dbReference>
<dbReference type="InterPro" id="IPR000719">
    <property type="entry name" value="Prot_kinase_dom"/>
</dbReference>
<keyword evidence="4" id="KW-1185">Reference proteome</keyword>
<dbReference type="Gene3D" id="3.30.200.20">
    <property type="entry name" value="Phosphorylase Kinase, domain 1"/>
    <property type="match status" value="1"/>
</dbReference>
<dbReference type="SUPFAM" id="SSF56112">
    <property type="entry name" value="Protein kinase-like (PK-like)"/>
    <property type="match status" value="1"/>
</dbReference>
<protein>
    <recommendedName>
        <fullName evidence="2">Protein kinase domain-containing protein</fullName>
    </recommendedName>
</protein>
<dbReference type="STRING" id="1943.AQJ64_15805"/>
<dbReference type="InterPro" id="IPR017441">
    <property type="entry name" value="Protein_kinase_ATP_BS"/>
</dbReference>
<organism evidence="3 4">
    <name type="scientific">Streptomyces griseoruber</name>
    <dbReference type="NCBI Taxonomy" id="1943"/>
    <lineage>
        <taxon>Bacteria</taxon>
        <taxon>Bacillati</taxon>
        <taxon>Actinomycetota</taxon>
        <taxon>Actinomycetes</taxon>
        <taxon>Kitasatosporales</taxon>
        <taxon>Streptomycetaceae</taxon>
        <taxon>Streptomyces</taxon>
    </lineage>
</organism>
<name>A0A117RD54_9ACTN</name>
<dbReference type="AlphaFoldDB" id="A0A117RD54"/>
<evidence type="ECO:0000313" key="4">
    <source>
        <dbReference type="Proteomes" id="UP000052982"/>
    </source>
</evidence>
<sequence>MVEPLRYGIDPARVGPYEVMGRLGSGGMGSVYLARSTGGKRLVALKTIRAELSKTPGYRERFAREIVRRRLQRRAPAVT</sequence>
<keyword evidence="1" id="KW-0067">ATP-binding</keyword>
<feature type="domain" description="Protein kinase" evidence="2">
    <location>
        <begin position="17"/>
        <end position="79"/>
    </location>
</feature>